<evidence type="ECO:0000259" key="2">
    <source>
        <dbReference type="Pfam" id="PF00345"/>
    </source>
</evidence>
<feature type="domain" description="Pili assembly chaperone N-terminal" evidence="2">
    <location>
        <begin position="39"/>
        <end position="142"/>
    </location>
</feature>
<organism evidence="4 6">
    <name type="scientific">Sphingomonas yabuuchiae</name>
    <dbReference type="NCBI Taxonomy" id="172044"/>
    <lineage>
        <taxon>Bacteria</taxon>
        <taxon>Pseudomonadati</taxon>
        <taxon>Pseudomonadota</taxon>
        <taxon>Alphaproteobacteria</taxon>
        <taxon>Sphingomonadales</taxon>
        <taxon>Sphingomonadaceae</taxon>
        <taxon>Sphingomonas</taxon>
    </lineage>
</organism>
<dbReference type="AlphaFoldDB" id="A0AA40ZZ60"/>
<dbReference type="Proteomes" id="UP000704529">
    <property type="component" value="Unassembled WGS sequence"/>
</dbReference>
<dbReference type="GO" id="GO:0030288">
    <property type="term" value="C:outer membrane-bounded periplasmic space"/>
    <property type="evidence" value="ECO:0007669"/>
    <property type="project" value="InterPro"/>
</dbReference>
<evidence type="ECO:0000313" key="4">
    <source>
        <dbReference type="EMBL" id="MBN3557236.1"/>
    </source>
</evidence>
<dbReference type="RefSeq" id="WP_184106220.1">
    <property type="nucleotide sequence ID" value="NZ_JACHNX010000013.1"/>
</dbReference>
<comment type="caution">
    <text evidence="4">The sequence shown here is derived from an EMBL/GenBank/DDBJ whole genome shotgun (WGS) entry which is preliminary data.</text>
</comment>
<dbReference type="PANTHER" id="PTHR30251:SF4">
    <property type="entry name" value="SLR1668 PROTEIN"/>
    <property type="match status" value="1"/>
</dbReference>
<dbReference type="GO" id="GO:0071555">
    <property type="term" value="P:cell wall organization"/>
    <property type="evidence" value="ECO:0007669"/>
    <property type="project" value="InterPro"/>
</dbReference>
<dbReference type="InterPro" id="IPR050643">
    <property type="entry name" value="Periplasmic_pilus_chap"/>
</dbReference>
<dbReference type="InterPro" id="IPR016147">
    <property type="entry name" value="Pili_assmbl_chaperone_N"/>
</dbReference>
<feature type="chain" id="PRO_5041225279" evidence="1">
    <location>
        <begin position="25"/>
        <end position="242"/>
    </location>
</feature>
<dbReference type="PANTHER" id="PTHR30251">
    <property type="entry name" value="PILUS ASSEMBLY CHAPERONE"/>
    <property type="match status" value="1"/>
</dbReference>
<evidence type="ECO:0000256" key="1">
    <source>
        <dbReference type="SAM" id="SignalP"/>
    </source>
</evidence>
<evidence type="ECO:0000313" key="6">
    <source>
        <dbReference type="Proteomes" id="UP000704529"/>
    </source>
</evidence>
<dbReference type="SUPFAM" id="SSF49354">
    <property type="entry name" value="PapD-like"/>
    <property type="match status" value="1"/>
</dbReference>
<sequence length="242" mass="25933">MTPWPKRSLAAAAMGLAIPAIGHASDIRVAPVAIDPLPGARTTSLTLSNAEQRPVRVQVRVMKWSSRNGTDVLTPTNEVVASPPFSTLAPQQQYLIRVVRTAKAAPVGEEAYRVLIDEVPEPTRAQPGTVNLVVRQSIPAFFSDIPRRMPDVEWRIDRSGGGAALVGRNKGNRRLRIADLQLIAGSQQLLARPGLVGYVLAGSELRIPLNPGTALPGGTDLRMRAVSDGGPIEVSLATQPRR</sequence>
<dbReference type="Proteomes" id="UP000584663">
    <property type="component" value="Unassembled WGS sequence"/>
</dbReference>
<protein>
    <submittedName>
        <fullName evidence="3">Fimbrial chaperone protein</fullName>
    </submittedName>
    <submittedName>
        <fullName evidence="4">Molecular chaperone</fullName>
    </submittedName>
</protein>
<feature type="signal peptide" evidence="1">
    <location>
        <begin position="1"/>
        <end position="24"/>
    </location>
</feature>
<dbReference type="InterPro" id="IPR008962">
    <property type="entry name" value="PapD-like_sf"/>
</dbReference>
<accession>A0AA40ZZ60</accession>
<dbReference type="InterPro" id="IPR013783">
    <property type="entry name" value="Ig-like_fold"/>
</dbReference>
<keyword evidence="1" id="KW-0732">Signal</keyword>
<reference evidence="4" key="2">
    <citation type="submission" date="2021-01" db="EMBL/GenBank/DDBJ databases">
        <title>Genome Sequencing of Type Strains.</title>
        <authorList>
            <person name="Lemaire J.F."/>
            <person name="Inderbitzin P."/>
            <person name="Collins S.B."/>
            <person name="Wespe N."/>
            <person name="Knight-Connoni V."/>
        </authorList>
    </citation>
    <scope>NUCLEOTIDE SEQUENCE</scope>
    <source>
        <strain evidence="4">DSM 14562</strain>
    </source>
</reference>
<gene>
    <name evidence="3" type="ORF">GGQ89_002982</name>
    <name evidence="4" type="ORF">JYA60_03185</name>
</gene>
<evidence type="ECO:0000313" key="3">
    <source>
        <dbReference type="EMBL" id="MBB4610748.1"/>
    </source>
</evidence>
<reference evidence="3 5" key="1">
    <citation type="submission" date="2020-08" db="EMBL/GenBank/DDBJ databases">
        <title>Genomic Encyclopedia of Type Strains, Phase IV (KMG-IV): sequencing the most valuable type-strain genomes for metagenomic binning, comparative biology and taxonomic classification.</title>
        <authorList>
            <person name="Goeker M."/>
        </authorList>
    </citation>
    <scope>NUCLEOTIDE SEQUENCE [LARGE SCALE GENOMIC DNA]</scope>
    <source>
        <strain evidence="3 5">DSM 14562</strain>
    </source>
</reference>
<dbReference type="EMBL" id="JACHNX010000013">
    <property type="protein sequence ID" value="MBB4610748.1"/>
    <property type="molecule type" value="Genomic_DNA"/>
</dbReference>
<dbReference type="Pfam" id="PF00345">
    <property type="entry name" value="PapD_N"/>
    <property type="match status" value="1"/>
</dbReference>
<dbReference type="EMBL" id="JAFHKU010000109">
    <property type="protein sequence ID" value="MBN3557236.1"/>
    <property type="molecule type" value="Genomic_DNA"/>
</dbReference>
<proteinExistence type="predicted"/>
<dbReference type="Gene3D" id="2.60.40.10">
    <property type="entry name" value="Immunoglobulins"/>
    <property type="match status" value="1"/>
</dbReference>
<name>A0AA40ZZ60_9SPHN</name>
<evidence type="ECO:0000313" key="5">
    <source>
        <dbReference type="Proteomes" id="UP000584663"/>
    </source>
</evidence>
<keyword evidence="5" id="KW-1185">Reference proteome</keyword>